<reference evidence="9" key="1">
    <citation type="submission" date="2022-02" db="EMBL/GenBank/DDBJ databases">
        <title>Paenibacillus sp. MBLB1832 Whole Genome Shotgun Sequencing.</title>
        <authorList>
            <person name="Hwang C.Y."/>
            <person name="Cho E.-S."/>
            <person name="Seo M.-J."/>
        </authorList>
    </citation>
    <scope>NUCLEOTIDE SEQUENCE</scope>
    <source>
        <strain evidence="9">MBLB1832</strain>
    </source>
</reference>
<dbReference type="PROSITE" id="PS50928">
    <property type="entry name" value="ABC_TM1"/>
    <property type="match status" value="1"/>
</dbReference>
<protein>
    <submittedName>
        <fullName evidence="9">ABC transporter permease subunit</fullName>
    </submittedName>
</protein>
<feature type="transmembrane region" description="Helical" evidence="7">
    <location>
        <begin position="87"/>
        <end position="108"/>
    </location>
</feature>
<evidence type="ECO:0000313" key="9">
    <source>
        <dbReference type="EMBL" id="WNR47048.1"/>
    </source>
</evidence>
<feature type="transmembrane region" description="Helical" evidence="7">
    <location>
        <begin position="283"/>
        <end position="304"/>
    </location>
</feature>
<keyword evidence="4 7" id="KW-0812">Transmembrane</keyword>
<keyword evidence="2 7" id="KW-0813">Transport</keyword>
<name>A0AA96LTI1_9BACL</name>
<evidence type="ECO:0000256" key="1">
    <source>
        <dbReference type="ARBA" id="ARBA00004651"/>
    </source>
</evidence>
<evidence type="ECO:0000256" key="4">
    <source>
        <dbReference type="ARBA" id="ARBA00022692"/>
    </source>
</evidence>
<keyword evidence="3" id="KW-1003">Cell membrane</keyword>
<dbReference type="InterPro" id="IPR050809">
    <property type="entry name" value="UgpAE/MalFG_permease"/>
</dbReference>
<feature type="transmembrane region" description="Helical" evidence="7">
    <location>
        <begin position="172"/>
        <end position="198"/>
    </location>
</feature>
<keyword evidence="6 7" id="KW-0472">Membrane</keyword>
<dbReference type="SUPFAM" id="SSF161098">
    <property type="entry name" value="MetI-like"/>
    <property type="match status" value="1"/>
</dbReference>
<dbReference type="InterPro" id="IPR000515">
    <property type="entry name" value="MetI-like"/>
</dbReference>
<dbReference type="Pfam" id="PF00528">
    <property type="entry name" value="BPD_transp_1"/>
    <property type="match status" value="1"/>
</dbReference>
<evidence type="ECO:0000256" key="6">
    <source>
        <dbReference type="ARBA" id="ARBA00023136"/>
    </source>
</evidence>
<evidence type="ECO:0000256" key="5">
    <source>
        <dbReference type="ARBA" id="ARBA00022989"/>
    </source>
</evidence>
<dbReference type="CDD" id="cd06261">
    <property type="entry name" value="TM_PBP2"/>
    <property type="match status" value="1"/>
</dbReference>
<dbReference type="EMBL" id="CP130319">
    <property type="protein sequence ID" value="WNR47048.1"/>
    <property type="molecule type" value="Genomic_DNA"/>
</dbReference>
<dbReference type="GO" id="GO:0005886">
    <property type="term" value="C:plasma membrane"/>
    <property type="evidence" value="ECO:0007669"/>
    <property type="project" value="UniProtKB-SubCell"/>
</dbReference>
<feature type="domain" description="ABC transmembrane type-1" evidence="8">
    <location>
        <begin position="83"/>
        <end position="304"/>
    </location>
</feature>
<comment type="similarity">
    <text evidence="7">Belongs to the binding-protein-dependent transport system permease family.</text>
</comment>
<proteinExistence type="inferred from homology"/>
<accession>A0AA96LTI1</accession>
<evidence type="ECO:0000256" key="3">
    <source>
        <dbReference type="ARBA" id="ARBA00022475"/>
    </source>
</evidence>
<dbReference type="PANTHER" id="PTHR43227:SF11">
    <property type="entry name" value="BLL4140 PROTEIN"/>
    <property type="match status" value="1"/>
</dbReference>
<dbReference type="GO" id="GO:0055085">
    <property type="term" value="P:transmembrane transport"/>
    <property type="evidence" value="ECO:0007669"/>
    <property type="project" value="InterPro"/>
</dbReference>
<feature type="transmembrane region" description="Helical" evidence="7">
    <location>
        <begin position="21"/>
        <end position="41"/>
    </location>
</feature>
<evidence type="ECO:0000313" key="10">
    <source>
        <dbReference type="Proteomes" id="UP001304650"/>
    </source>
</evidence>
<dbReference type="KEGG" id="proo:MJB10_12205"/>
<dbReference type="RefSeq" id="WP_314805592.1">
    <property type="nucleotide sequence ID" value="NZ_CP130319.1"/>
</dbReference>
<feature type="transmembrane region" description="Helical" evidence="7">
    <location>
        <begin position="219"/>
        <end position="239"/>
    </location>
</feature>
<gene>
    <name evidence="9" type="ORF">MJB10_12205</name>
</gene>
<evidence type="ECO:0000259" key="8">
    <source>
        <dbReference type="PROSITE" id="PS50928"/>
    </source>
</evidence>
<organism evidence="9 10">
    <name type="scientific">Paenibacillus roseopurpureus</name>
    <dbReference type="NCBI Taxonomy" id="2918901"/>
    <lineage>
        <taxon>Bacteria</taxon>
        <taxon>Bacillati</taxon>
        <taxon>Bacillota</taxon>
        <taxon>Bacilli</taxon>
        <taxon>Bacillales</taxon>
        <taxon>Paenibacillaceae</taxon>
        <taxon>Paenibacillus</taxon>
    </lineage>
</organism>
<feature type="transmembrane region" description="Helical" evidence="7">
    <location>
        <begin position="129"/>
        <end position="152"/>
    </location>
</feature>
<keyword evidence="10" id="KW-1185">Reference proteome</keyword>
<dbReference type="PANTHER" id="PTHR43227">
    <property type="entry name" value="BLL4140 PROTEIN"/>
    <property type="match status" value="1"/>
</dbReference>
<dbReference type="AlphaFoldDB" id="A0AA96LTI1"/>
<dbReference type="Gene3D" id="1.10.3720.10">
    <property type="entry name" value="MetI-like"/>
    <property type="match status" value="1"/>
</dbReference>
<evidence type="ECO:0000256" key="7">
    <source>
        <dbReference type="RuleBase" id="RU363032"/>
    </source>
</evidence>
<evidence type="ECO:0000256" key="2">
    <source>
        <dbReference type="ARBA" id="ARBA00022448"/>
    </source>
</evidence>
<sequence>MVKTSFKQRIQKKGRHRILRHWELQVMVLPSIVFILIMSYIPMWGVLFAFQDYDIFAGFLHSPWVGLKHVRALLDAPVFWDIMRNTVVISFLRLLILFPAPIILALMLNEIRKQSFKRVVQTITYLPHFLSWVIIGGFVASFLAVDNGTLNITLMKLNLIQEPMNWLSISNYFWTILISTNLWKEVGFGSIVYLAAIAGVDPHLYEAASVDGASRTKQIFLVTIPCISPVISVFLILQLGRILDAGFEDILVLTNNGINSIVNNVAEVIDTYAYKIGLGDQRYSYGAAVGLFKSVINVFLLFAANGVARRLGRSSLF</sequence>
<dbReference type="InterPro" id="IPR035906">
    <property type="entry name" value="MetI-like_sf"/>
</dbReference>
<comment type="subcellular location">
    <subcellularLocation>
        <location evidence="1 7">Cell membrane</location>
        <topology evidence="1 7">Multi-pass membrane protein</topology>
    </subcellularLocation>
</comment>
<keyword evidence="5 7" id="KW-1133">Transmembrane helix</keyword>
<dbReference type="Proteomes" id="UP001304650">
    <property type="component" value="Chromosome"/>
</dbReference>